<dbReference type="HOGENOM" id="CLU_1560783_0_0_6"/>
<dbReference type="Proteomes" id="UP000000238">
    <property type="component" value="Chromosome"/>
</dbReference>
<gene>
    <name evidence="1" type="ordered locus">HCH_03607</name>
</gene>
<accession>Q2SG77</accession>
<proteinExistence type="predicted"/>
<dbReference type="AlphaFoldDB" id="Q2SG77"/>
<protein>
    <submittedName>
        <fullName evidence="1">Uncharacterized protein</fullName>
    </submittedName>
</protein>
<organism evidence="1 2">
    <name type="scientific">Hahella chejuensis (strain KCTC 2396)</name>
    <dbReference type="NCBI Taxonomy" id="349521"/>
    <lineage>
        <taxon>Bacteria</taxon>
        <taxon>Pseudomonadati</taxon>
        <taxon>Pseudomonadota</taxon>
        <taxon>Gammaproteobacteria</taxon>
        <taxon>Oceanospirillales</taxon>
        <taxon>Hahellaceae</taxon>
        <taxon>Hahella</taxon>
    </lineage>
</organism>
<evidence type="ECO:0000313" key="2">
    <source>
        <dbReference type="Proteomes" id="UP000000238"/>
    </source>
</evidence>
<sequence>MAKTHKQIIEAIAQRMYKRRVREANTNKRGFTMCYAVSTVTGRCYVGYNMAELNTTDWGTGGCAENRAAYLAMAYGEALDNMVFFALNDNSEYFNACSECQRWLCGDHPGRGFLKNQSQEWMICTTRFQPSSGAYVDIPLTDREQETLFAAGDEIDADSHEFYRDIRYRQG</sequence>
<dbReference type="RefSeq" id="WP_011397415.1">
    <property type="nucleotide sequence ID" value="NC_007645.1"/>
</dbReference>
<dbReference type="Gene3D" id="3.40.140.10">
    <property type="entry name" value="Cytidine Deaminase, domain 2"/>
    <property type="match status" value="1"/>
</dbReference>
<keyword evidence="2" id="KW-1185">Reference proteome</keyword>
<reference evidence="1 2" key="1">
    <citation type="journal article" date="2005" name="Nucleic Acids Res.">
        <title>Genomic blueprint of Hahella chejuensis, a marine microbe producing an algicidal agent.</title>
        <authorList>
            <person name="Jeong H."/>
            <person name="Yim J.H."/>
            <person name="Lee C."/>
            <person name="Choi S.-H."/>
            <person name="Park Y.K."/>
            <person name="Yoon S.H."/>
            <person name="Hur C.-G."/>
            <person name="Kang H.-Y."/>
            <person name="Kim D."/>
            <person name="Lee H.H."/>
            <person name="Park K.H."/>
            <person name="Park S.-H."/>
            <person name="Park H.-S."/>
            <person name="Lee H.K."/>
            <person name="Oh T.K."/>
            <person name="Kim J.F."/>
        </authorList>
    </citation>
    <scope>NUCLEOTIDE SEQUENCE [LARGE SCALE GENOMIC DNA]</scope>
    <source>
        <strain evidence="1 2">KCTC 2396</strain>
    </source>
</reference>
<dbReference type="EMBL" id="CP000155">
    <property type="protein sequence ID" value="ABC30347.1"/>
    <property type="molecule type" value="Genomic_DNA"/>
</dbReference>
<name>Q2SG77_HAHCH</name>
<dbReference type="OrthoDB" id="9866675at2"/>
<evidence type="ECO:0000313" key="1">
    <source>
        <dbReference type="EMBL" id="ABC30347.1"/>
    </source>
</evidence>
<dbReference type="KEGG" id="hch:HCH_03607"/>